<protein>
    <submittedName>
        <fullName evidence="9">RagB/SusD family nutrient uptake outer membrane protein</fullName>
    </submittedName>
</protein>
<dbReference type="PROSITE" id="PS51257">
    <property type="entry name" value="PROKAR_LIPOPROTEIN"/>
    <property type="match status" value="1"/>
</dbReference>
<dbReference type="Proteomes" id="UP000576368">
    <property type="component" value="Unassembled WGS sequence"/>
</dbReference>
<evidence type="ECO:0000313" key="11">
    <source>
        <dbReference type="Proteomes" id="UP001302374"/>
    </source>
</evidence>
<sequence length="505" mass="57876">MKKYLYLLIGALFLSSCEDFLTVESDTGVTDVNYWKNASDLDAANYGLYQTFRRYMADNIVIKYRDRGLPFDVMGTWANPSNNDLSRSWTPTHPCINWNTEYYIINEANLILDNIDRADLTPEQYNFFRGQALGLRAYVYFYMIQNWGDLPLIVHAEDVGMKSRTPWQEVAGQCISDLKEAAKLLPVANELKDIKGNLVTSKQAVSRGTCHAILAHLYAWKAALNKEPDLLRLAILECDSVITDNSYKLVNSIREVCQIVIPGNSREGILECNFKETEYDSNGWSGYLAGYCQWWPVVPLTTASTARRGLLISNNSVYKMYRDEKDQRREEYFYKLDSMAKVSTSITKGNAYVYKYQRIIKYDSGNQAGKIKSYDANEILIRLADIILLRAECKVRTGDYAGARVDLNHIRNRAGMVDYAGTDASLQDEIQDERERELFIEGNGIRYFDCVRNGTFRERLKGKFKTLTDKDVEDGALFLPIGKIAFNNNTLILQTPYWKRNGYAY</sequence>
<reference evidence="9 11" key="1">
    <citation type="submission" date="2019-09" db="EMBL/GenBank/DDBJ databases">
        <title>Butyricimonas paravirosa DSM 105722 (=214-4 = JCM 18677 = CCUG 65563).</title>
        <authorList>
            <person name="Le Roy T."/>
            <person name="Cani P.D."/>
        </authorList>
    </citation>
    <scope>NUCLEOTIDE SEQUENCE [LARGE SCALE GENOMIC DNA]</scope>
    <source>
        <strain evidence="9 11">DSM 105722</strain>
    </source>
</reference>
<dbReference type="RefSeq" id="WP_118305187.1">
    <property type="nucleotide sequence ID" value="NZ_BMPA01000023.1"/>
</dbReference>
<evidence type="ECO:0000256" key="4">
    <source>
        <dbReference type="ARBA" id="ARBA00023136"/>
    </source>
</evidence>
<accession>A0A7X6BL72</accession>
<feature type="domain" description="SusD-like N-terminal" evidence="7">
    <location>
        <begin position="81"/>
        <end position="190"/>
    </location>
</feature>
<evidence type="ECO:0000256" key="5">
    <source>
        <dbReference type="ARBA" id="ARBA00023237"/>
    </source>
</evidence>
<evidence type="ECO:0000259" key="7">
    <source>
        <dbReference type="Pfam" id="PF14322"/>
    </source>
</evidence>
<name>A0A7X6BL72_9BACT</name>
<comment type="similarity">
    <text evidence="2">Belongs to the SusD family.</text>
</comment>
<dbReference type="EMBL" id="JAATLI010000023">
    <property type="protein sequence ID" value="NJC20790.1"/>
    <property type="molecule type" value="Genomic_DNA"/>
</dbReference>
<dbReference type="InterPro" id="IPR012944">
    <property type="entry name" value="SusD_RagB_dom"/>
</dbReference>
<dbReference type="SUPFAM" id="SSF48452">
    <property type="entry name" value="TPR-like"/>
    <property type="match status" value="1"/>
</dbReference>
<evidence type="ECO:0000313" key="9">
    <source>
        <dbReference type="EMBL" id="WOF12351.1"/>
    </source>
</evidence>
<comment type="subcellular location">
    <subcellularLocation>
        <location evidence="1">Cell outer membrane</location>
    </subcellularLocation>
</comment>
<dbReference type="EMBL" id="CP043839">
    <property type="protein sequence ID" value="WOF12351.1"/>
    <property type="molecule type" value="Genomic_DNA"/>
</dbReference>
<dbReference type="Pfam" id="PF14322">
    <property type="entry name" value="SusD-like_3"/>
    <property type="match status" value="1"/>
</dbReference>
<organism evidence="8 10">
    <name type="scientific">Butyricimonas paravirosa</name>
    <dbReference type="NCBI Taxonomy" id="1472417"/>
    <lineage>
        <taxon>Bacteria</taxon>
        <taxon>Pseudomonadati</taxon>
        <taxon>Bacteroidota</taxon>
        <taxon>Bacteroidia</taxon>
        <taxon>Bacteroidales</taxon>
        <taxon>Odoribacteraceae</taxon>
        <taxon>Butyricimonas</taxon>
    </lineage>
</organism>
<keyword evidence="4" id="KW-0472">Membrane</keyword>
<dbReference type="AlphaFoldDB" id="A0A7X6BL72"/>
<reference evidence="8 10" key="2">
    <citation type="submission" date="2020-03" db="EMBL/GenBank/DDBJ databases">
        <title>Genomic Encyclopedia of Type Strains, Phase IV (KMG-IV): sequencing the most valuable type-strain genomes for metagenomic binning, comparative biology and taxonomic classification.</title>
        <authorList>
            <person name="Goeker M."/>
        </authorList>
    </citation>
    <scope>NUCLEOTIDE SEQUENCE [LARGE SCALE GENOMIC DNA]</scope>
    <source>
        <strain evidence="8 10">DSM 105722</strain>
    </source>
</reference>
<keyword evidence="5" id="KW-0998">Cell outer membrane</keyword>
<evidence type="ECO:0000313" key="10">
    <source>
        <dbReference type="Proteomes" id="UP000576368"/>
    </source>
</evidence>
<keyword evidence="11" id="KW-1185">Reference proteome</keyword>
<dbReference type="InterPro" id="IPR033985">
    <property type="entry name" value="SusD-like_N"/>
</dbReference>
<feature type="domain" description="RagB/SusD" evidence="6">
    <location>
        <begin position="340"/>
        <end position="498"/>
    </location>
</feature>
<dbReference type="Proteomes" id="UP001302374">
    <property type="component" value="Chromosome"/>
</dbReference>
<evidence type="ECO:0000256" key="2">
    <source>
        <dbReference type="ARBA" id="ARBA00006275"/>
    </source>
</evidence>
<gene>
    <name evidence="9" type="ORF">F1644_08780</name>
    <name evidence="8" type="ORF">GGR15_004453</name>
</gene>
<dbReference type="GO" id="GO:0009279">
    <property type="term" value="C:cell outer membrane"/>
    <property type="evidence" value="ECO:0007669"/>
    <property type="project" value="UniProtKB-SubCell"/>
</dbReference>
<dbReference type="Gene3D" id="1.25.40.390">
    <property type="match status" value="1"/>
</dbReference>
<evidence type="ECO:0000256" key="1">
    <source>
        <dbReference type="ARBA" id="ARBA00004442"/>
    </source>
</evidence>
<evidence type="ECO:0000256" key="3">
    <source>
        <dbReference type="ARBA" id="ARBA00022729"/>
    </source>
</evidence>
<dbReference type="GeneID" id="86891380"/>
<dbReference type="InterPro" id="IPR011990">
    <property type="entry name" value="TPR-like_helical_dom_sf"/>
</dbReference>
<keyword evidence="3" id="KW-0732">Signal</keyword>
<proteinExistence type="inferred from homology"/>
<evidence type="ECO:0000313" key="8">
    <source>
        <dbReference type="EMBL" id="NJC20790.1"/>
    </source>
</evidence>
<evidence type="ECO:0000259" key="6">
    <source>
        <dbReference type="Pfam" id="PF07980"/>
    </source>
</evidence>
<dbReference type="Pfam" id="PF07980">
    <property type="entry name" value="SusD_RagB"/>
    <property type="match status" value="1"/>
</dbReference>